<dbReference type="RefSeq" id="WP_165105052.1">
    <property type="nucleotide sequence ID" value="NZ_JAAKYA010000004.1"/>
</dbReference>
<dbReference type="SMART" id="SM00710">
    <property type="entry name" value="PbH1"/>
    <property type="match status" value="4"/>
</dbReference>
<accession>A0A6M1RQZ1</accession>
<keyword evidence="2" id="KW-1185">Reference proteome</keyword>
<comment type="caution">
    <text evidence="1">The sequence shown here is derived from an EMBL/GenBank/DDBJ whole genome shotgun (WGS) entry which is preliminary data.</text>
</comment>
<dbReference type="EMBL" id="JAAKYA010000004">
    <property type="protein sequence ID" value="NGO37854.1"/>
    <property type="molecule type" value="Genomic_DNA"/>
</dbReference>
<protein>
    <recommendedName>
        <fullName evidence="3">Right-handed parallel beta-helix repeat-containing protein</fullName>
    </recommendedName>
</protein>
<organism evidence="1 2">
    <name type="scientific">Limisphaera ngatamarikiensis</name>
    <dbReference type="NCBI Taxonomy" id="1324935"/>
    <lineage>
        <taxon>Bacteria</taxon>
        <taxon>Pseudomonadati</taxon>
        <taxon>Verrucomicrobiota</taxon>
        <taxon>Verrucomicrobiia</taxon>
        <taxon>Limisphaerales</taxon>
        <taxon>Limisphaeraceae</taxon>
        <taxon>Limisphaera</taxon>
    </lineage>
</organism>
<evidence type="ECO:0008006" key="3">
    <source>
        <dbReference type="Google" id="ProtNLM"/>
    </source>
</evidence>
<dbReference type="AlphaFoldDB" id="A0A6M1RQZ1"/>
<dbReference type="Gene3D" id="2.160.20.10">
    <property type="entry name" value="Single-stranded right-handed beta-helix, Pectin lyase-like"/>
    <property type="match status" value="1"/>
</dbReference>
<dbReference type="InterPro" id="IPR012334">
    <property type="entry name" value="Pectin_lyas_fold"/>
</dbReference>
<evidence type="ECO:0000313" key="1">
    <source>
        <dbReference type="EMBL" id="NGO37854.1"/>
    </source>
</evidence>
<name>A0A6M1RQZ1_9BACT</name>
<evidence type="ECO:0000313" key="2">
    <source>
        <dbReference type="Proteomes" id="UP000477311"/>
    </source>
</evidence>
<dbReference type="SUPFAM" id="SSF51126">
    <property type="entry name" value="Pectin lyase-like"/>
    <property type="match status" value="1"/>
</dbReference>
<proteinExistence type="predicted"/>
<dbReference type="InterPro" id="IPR006626">
    <property type="entry name" value="PbH1"/>
</dbReference>
<gene>
    <name evidence="1" type="ORF">G4L39_00340</name>
</gene>
<reference evidence="1 2" key="1">
    <citation type="submission" date="2020-02" db="EMBL/GenBank/DDBJ databases">
        <title>Draft genome sequence of Limisphaera ngatamarikiensis NGM72.4T, a thermophilic Verrucomicrobia grouped in subdivision 3.</title>
        <authorList>
            <person name="Carere C.R."/>
            <person name="Steen J."/>
            <person name="Hugenholtz P."/>
            <person name="Stott M.B."/>
        </authorList>
    </citation>
    <scope>NUCLEOTIDE SEQUENCE [LARGE SCALE GENOMIC DNA]</scope>
    <source>
        <strain evidence="1 2">NGM72.4</strain>
    </source>
</reference>
<dbReference type="InterPro" id="IPR011050">
    <property type="entry name" value="Pectin_lyase_fold/virulence"/>
</dbReference>
<dbReference type="Proteomes" id="UP000477311">
    <property type="component" value="Unassembled WGS sequence"/>
</dbReference>
<sequence>MKTLQQVEPRAPISSAPFTISQPGSYYLTTNLTVSSGSAIIIATNGVTLDLNGYTIRSTANPANAAAIWIENGLRNLAILNGNIEGGVTNNAGTYSGPGFGYGVIYPQVAPRNVRVSGLNVSGCSQDGINVGNGDSTVVESSSVRTVGRYGIVATVVKNCTALECADTAIAGTTVSDCRGESTGSGHGVFAATTAQNCSGNSASGHGVYSGSTAQNCYGFSNSGRGVYAYTALNCYGNSTGNNGVDAMIAQNCYGISSTGDGVYAYHTAQNCYGYSNTSRGVTAGDIAIGCFGKCGQFGTGVSTVIAAFCSGWNTSGGTAINAAVANSCYVILPAYGTITADHKYNMP</sequence>